<dbReference type="Pfam" id="PF00004">
    <property type="entry name" value="AAA"/>
    <property type="match status" value="2"/>
</dbReference>
<proteinExistence type="inferred from homology"/>
<dbReference type="InterPro" id="IPR003960">
    <property type="entry name" value="ATPase_AAA_CS"/>
</dbReference>
<dbReference type="GO" id="GO:0005737">
    <property type="term" value="C:cytoplasm"/>
    <property type="evidence" value="ECO:0007669"/>
    <property type="project" value="TreeGrafter"/>
</dbReference>
<dbReference type="PROSITE" id="PS00674">
    <property type="entry name" value="AAA"/>
    <property type="match status" value="1"/>
</dbReference>
<evidence type="ECO:0000256" key="1">
    <source>
        <dbReference type="ARBA" id="ARBA00022741"/>
    </source>
</evidence>
<feature type="domain" description="AAA+ ATPase" evidence="5">
    <location>
        <begin position="1"/>
        <end position="124"/>
    </location>
</feature>
<feature type="non-terminal residue" evidence="6">
    <location>
        <position position="1"/>
    </location>
</feature>
<dbReference type="SUPFAM" id="SSF52540">
    <property type="entry name" value="P-loop containing nucleoside triphosphate hydrolases"/>
    <property type="match status" value="2"/>
</dbReference>
<dbReference type="InterPro" id="IPR041569">
    <property type="entry name" value="AAA_lid_3"/>
</dbReference>
<comment type="similarity">
    <text evidence="4">Belongs to the AAA ATPase family.</text>
</comment>
<name>A0A9P4VPV9_9PEZI</name>
<dbReference type="AlphaFoldDB" id="A0A9P4VPV9"/>
<dbReference type="Gene3D" id="1.10.8.60">
    <property type="match status" value="2"/>
</dbReference>
<dbReference type="InterPro" id="IPR050168">
    <property type="entry name" value="AAA_ATPase_domain"/>
</dbReference>
<dbReference type="Gene3D" id="3.40.50.300">
    <property type="entry name" value="P-loop containing nucleotide triphosphate hydrolases"/>
    <property type="match status" value="2"/>
</dbReference>
<dbReference type="GO" id="GO:0016887">
    <property type="term" value="F:ATP hydrolysis activity"/>
    <property type="evidence" value="ECO:0007669"/>
    <property type="project" value="InterPro"/>
</dbReference>
<gene>
    <name evidence="6" type="ORF">M501DRAFT_936757</name>
</gene>
<dbReference type="PANTHER" id="PTHR23077:SF27">
    <property type="entry name" value="ATPASE FAMILY GENE 2 PROTEIN HOMOLOG A"/>
    <property type="match status" value="1"/>
</dbReference>
<evidence type="ECO:0000256" key="2">
    <source>
        <dbReference type="ARBA" id="ARBA00022840"/>
    </source>
</evidence>
<dbReference type="InterPro" id="IPR003959">
    <property type="entry name" value="ATPase_AAA_core"/>
</dbReference>
<dbReference type="Pfam" id="PF17862">
    <property type="entry name" value="AAA_lid_3"/>
    <property type="match status" value="1"/>
</dbReference>
<comment type="caution">
    <text evidence="6">The sequence shown here is derived from an EMBL/GenBank/DDBJ whole genome shotgun (WGS) entry which is preliminary data.</text>
</comment>
<organism evidence="6 7">
    <name type="scientific">Patellaria atrata CBS 101060</name>
    <dbReference type="NCBI Taxonomy" id="1346257"/>
    <lineage>
        <taxon>Eukaryota</taxon>
        <taxon>Fungi</taxon>
        <taxon>Dikarya</taxon>
        <taxon>Ascomycota</taxon>
        <taxon>Pezizomycotina</taxon>
        <taxon>Dothideomycetes</taxon>
        <taxon>Dothideomycetes incertae sedis</taxon>
        <taxon>Patellariales</taxon>
        <taxon>Patellariaceae</taxon>
        <taxon>Patellaria</taxon>
    </lineage>
</organism>
<dbReference type="SMART" id="SM00382">
    <property type="entry name" value="AAA"/>
    <property type="match status" value="2"/>
</dbReference>
<evidence type="ECO:0000256" key="4">
    <source>
        <dbReference type="RuleBase" id="RU003651"/>
    </source>
</evidence>
<dbReference type="InterPro" id="IPR003593">
    <property type="entry name" value="AAA+_ATPase"/>
</dbReference>
<dbReference type="OrthoDB" id="27435at2759"/>
<accession>A0A9P4VPV9</accession>
<protein>
    <submittedName>
        <fullName evidence="6">AAA-domain-containing protein</fullName>
    </submittedName>
</protein>
<keyword evidence="2 4" id="KW-0067">ATP-binding</keyword>
<dbReference type="GO" id="GO:0005524">
    <property type="term" value="F:ATP binding"/>
    <property type="evidence" value="ECO:0007669"/>
    <property type="project" value="UniProtKB-KW"/>
</dbReference>
<dbReference type="PANTHER" id="PTHR23077">
    <property type="entry name" value="AAA-FAMILY ATPASE"/>
    <property type="match status" value="1"/>
</dbReference>
<reference evidence="6" key="1">
    <citation type="journal article" date="2020" name="Stud. Mycol.">
        <title>101 Dothideomycetes genomes: a test case for predicting lifestyles and emergence of pathogens.</title>
        <authorList>
            <person name="Haridas S."/>
            <person name="Albert R."/>
            <person name="Binder M."/>
            <person name="Bloem J."/>
            <person name="Labutti K."/>
            <person name="Salamov A."/>
            <person name="Andreopoulos B."/>
            <person name="Baker S."/>
            <person name="Barry K."/>
            <person name="Bills G."/>
            <person name="Bluhm B."/>
            <person name="Cannon C."/>
            <person name="Castanera R."/>
            <person name="Culley D."/>
            <person name="Daum C."/>
            <person name="Ezra D."/>
            <person name="Gonzalez J."/>
            <person name="Henrissat B."/>
            <person name="Kuo A."/>
            <person name="Liang C."/>
            <person name="Lipzen A."/>
            <person name="Lutzoni F."/>
            <person name="Magnuson J."/>
            <person name="Mondo S."/>
            <person name="Nolan M."/>
            <person name="Ohm R."/>
            <person name="Pangilinan J."/>
            <person name="Park H.-J."/>
            <person name="Ramirez L."/>
            <person name="Alfaro M."/>
            <person name="Sun H."/>
            <person name="Tritt A."/>
            <person name="Yoshinaga Y."/>
            <person name="Zwiers L.-H."/>
            <person name="Turgeon B."/>
            <person name="Goodwin S."/>
            <person name="Spatafora J."/>
            <person name="Crous P."/>
            <person name="Grigoriev I."/>
        </authorList>
    </citation>
    <scope>NUCLEOTIDE SEQUENCE</scope>
    <source>
        <strain evidence="6">CBS 101060</strain>
    </source>
</reference>
<dbReference type="Proteomes" id="UP000799429">
    <property type="component" value="Unassembled WGS sequence"/>
</dbReference>
<dbReference type="EMBL" id="MU006098">
    <property type="protein sequence ID" value="KAF2837705.1"/>
    <property type="molecule type" value="Genomic_DNA"/>
</dbReference>
<evidence type="ECO:0000256" key="3">
    <source>
        <dbReference type="ARBA" id="ARBA00023054"/>
    </source>
</evidence>
<keyword evidence="1 4" id="KW-0547">Nucleotide-binding</keyword>
<sequence>VLFHGPSGTGKSLLLSQLSSAPWKQVVKIDQQVKNAASIHKIFESAIANQPSLVIIDRLDTIAPSGSRDAQNVNPLSVQLQEDLKGIQGKKILVVAATKALYHVDEELLRPDAFLWEIEFPVPGADARIEILRYIAKEQNLDIANDVSESIARRAHGFVGEDLLRLCEYAGYHAELRNEHKGGERKTNGETVPSMEQVDGSELLLQVTIEDLESALVKARPASIREIHVQKPNVRWTDVGGYDYIKKAMSNVLERPLKRPDVVASYKLEPDKGVLFYGPPGCSKTLCAKAIATESDYNFISVKGAELLSMYVGESERALRDVFYKARNASPSIIFFDEFDSIGASRNSSSQGSGLHVLTTLLTEMDGIVALKGVLVIAATNRPESLDQALLRRFINRIYVGPPDFRSRKEILGIRLKDLPLAEDVRLEELSEQTEGYSGAEIVDICSKAKNTTADRYTEKEEQNAPLELISRADFQNAIDSTAKVITPKMISFYEDWSTGSLTNR</sequence>
<feature type="domain" description="AAA+ ATPase" evidence="5">
    <location>
        <begin position="270"/>
        <end position="404"/>
    </location>
</feature>
<evidence type="ECO:0000313" key="7">
    <source>
        <dbReference type="Proteomes" id="UP000799429"/>
    </source>
</evidence>
<evidence type="ECO:0000313" key="6">
    <source>
        <dbReference type="EMBL" id="KAF2837705.1"/>
    </source>
</evidence>
<dbReference type="InterPro" id="IPR027417">
    <property type="entry name" value="P-loop_NTPase"/>
</dbReference>
<evidence type="ECO:0000259" key="5">
    <source>
        <dbReference type="SMART" id="SM00382"/>
    </source>
</evidence>
<keyword evidence="7" id="KW-1185">Reference proteome</keyword>
<keyword evidence="3" id="KW-0175">Coiled coil</keyword>
<dbReference type="FunFam" id="3.40.50.300:FF:001025">
    <property type="entry name" value="ATPase family, AAA domain-containing 2B"/>
    <property type="match status" value="1"/>
</dbReference>